<proteinExistence type="predicted"/>
<dbReference type="Proteomes" id="UP000800235">
    <property type="component" value="Unassembled WGS sequence"/>
</dbReference>
<comment type="caution">
    <text evidence="6">The sequence shown here is derived from an EMBL/GenBank/DDBJ whole genome shotgun (WGS) entry which is preliminary data.</text>
</comment>
<keyword evidence="7" id="KW-1185">Reference proteome</keyword>
<evidence type="ECO:0000256" key="4">
    <source>
        <dbReference type="SAM" id="MobiDB-lite"/>
    </source>
</evidence>
<protein>
    <submittedName>
        <fullName evidence="6">CRO1 protein</fullName>
    </submittedName>
</protein>
<evidence type="ECO:0000313" key="6">
    <source>
        <dbReference type="EMBL" id="KAF2418732.1"/>
    </source>
</evidence>
<evidence type="ECO:0000256" key="2">
    <source>
        <dbReference type="ARBA" id="ARBA00022490"/>
    </source>
</evidence>
<dbReference type="AlphaFoldDB" id="A0A9P4TSY0"/>
<evidence type="ECO:0000259" key="5">
    <source>
        <dbReference type="Pfam" id="PF11701"/>
    </source>
</evidence>
<organism evidence="6 7">
    <name type="scientific">Tothia fuscella</name>
    <dbReference type="NCBI Taxonomy" id="1048955"/>
    <lineage>
        <taxon>Eukaryota</taxon>
        <taxon>Fungi</taxon>
        <taxon>Dikarya</taxon>
        <taxon>Ascomycota</taxon>
        <taxon>Pezizomycotina</taxon>
        <taxon>Dothideomycetes</taxon>
        <taxon>Pleosporomycetidae</taxon>
        <taxon>Venturiales</taxon>
        <taxon>Cylindrosympodiaceae</taxon>
        <taxon>Tothia</taxon>
    </lineage>
</organism>
<gene>
    <name evidence="6" type="ORF">EJ08DRAFT_50850</name>
</gene>
<dbReference type="GO" id="GO:0005737">
    <property type="term" value="C:cytoplasm"/>
    <property type="evidence" value="ECO:0007669"/>
    <property type="project" value="UniProtKB-SubCell"/>
</dbReference>
<dbReference type="InterPro" id="IPR016024">
    <property type="entry name" value="ARM-type_fold"/>
</dbReference>
<accession>A0A9P4TSY0</accession>
<feature type="compositionally biased region" description="Polar residues" evidence="4">
    <location>
        <begin position="580"/>
        <end position="612"/>
    </location>
</feature>
<evidence type="ECO:0000256" key="3">
    <source>
        <dbReference type="ARBA" id="ARBA00022803"/>
    </source>
</evidence>
<dbReference type="SMART" id="SM00185">
    <property type="entry name" value="ARM"/>
    <property type="match status" value="6"/>
</dbReference>
<dbReference type="InterPro" id="IPR011989">
    <property type="entry name" value="ARM-like"/>
</dbReference>
<comment type="subcellular location">
    <subcellularLocation>
        <location evidence="1">Cytoplasm</location>
    </subcellularLocation>
</comment>
<evidence type="ECO:0000313" key="7">
    <source>
        <dbReference type="Proteomes" id="UP000800235"/>
    </source>
</evidence>
<keyword evidence="2" id="KW-0963">Cytoplasm</keyword>
<dbReference type="InterPro" id="IPR024660">
    <property type="entry name" value="UCS_central_dom"/>
</dbReference>
<feature type="region of interest" description="Disordered" evidence="4">
    <location>
        <begin position="575"/>
        <end position="612"/>
    </location>
</feature>
<dbReference type="GO" id="GO:0051879">
    <property type="term" value="F:Hsp90 protein binding"/>
    <property type="evidence" value="ECO:0007669"/>
    <property type="project" value="TreeGrafter"/>
</dbReference>
<dbReference type="Pfam" id="PF11701">
    <property type="entry name" value="UNC45-central"/>
    <property type="match status" value="1"/>
</dbReference>
<dbReference type="SUPFAM" id="SSF48371">
    <property type="entry name" value="ARM repeat"/>
    <property type="match status" value="2"/>
</dbReference>
<sequence length="857" mass="92220">MTASNAAQDERLQNLLTQAKDLVKSGNLNQAADKLKEASSISPGNADVKAAFDELRDEEQGKSLVSHCQKWLSTLSDDDGEIVLDYLHQHQVEGSIVEEAMRVVLSYDGDLDMADQITGELLKTKGARRTLAITLVKNPTTAFSNIYQRGDDSVNGMTDLLLDVTSWTTQDERIAAERDVFQLALAQTMEAGEDNPGRAMKCLSRLLGADATNLKGIIDADGFDIILSYLDIRLPRVLRSQATLATAKLFVLSAEEAQTLIAQYVVKRVKKPTADGLILAFSAAAAVFPMAPQAASNLFLSEGFLISMISMVTKWKSQRLEQSALELLSAACIDKGCRIGIRKTCLDWVKGIAESGGKGGSENPRASQAALILVKIKDAFPEGEKIKPQEEKLDEEAQKQLVARFKSLVLSKDEKTGKQDAIEGLAYSSINPPVKEELANDPNFLEKLVKIMGEKESGAALQFGGLTILANLTAYAPVMTVEQKKLSELKAYANTTKPVVEDQLNGDAHVTARCKKALDAGAIPLFVGLSKSLSPTSQLVVLHILNSLSKEQKHRGVMAQQGAVKLLLQIYDSHPKGTAPSPSAQNTGGTTNGTDASTPTITLSSPQTAPNDHNIPQTAVHALSRILISTNPTHVFNPSLLPLTSAIRPLSTLLIEDATSENRNLLPTFEALLALTNLASTNDTARNAIIRICFAAVEDLLLSNNEMVQRGAVELVCNLCAGPEGVALFADGSPRASNRMHLLLALADSDDLATRKAAGGALAMLTEWDATVEAILQRARGVKILVSMCKDENEEVRRRGVVCLLNLVNAPQKMGERAKQAILKEGGIETVTELIRGTRVREIAITGMEILGILTGS</sequence>
<dbReference type="EMBL" id="MU007125">
    <property type="protein sequence ID" value="KAF2418732.1"/>
    <property type="molecule type" value="Genomic_DNA"/>
</dbReference>
<feature type="domain" description="UNC-45/Cro1/She4 central" evidence="5">
    <location>
        <begin position="221"/>
        <end position="376"/>
    </location>
</feature>
<name>A0A9P4TSY0_9PEZI</name>
<dbReference type="OrthoDB" id="199930at2759"/>
<keyword evidence="3" id="KW-0802">TPR repeat</keyword>
<dbReference type="Gene3D" id="1.25.10.100">
    <property type="match status" value="1"/>
</dbReference>
<reference evidence="6" key="1">
    <citation type="journal article" date="2020" name="Stud. Mycol.">
        <title>101 Dothideomycetes genomes: a test case for predicting lifestyles and emergence of pathogens.</title>
        <authorList>
            <person name="Haridas S."/>
            <person name="Albert R."/>
            <person name="Binder M."/>
            <person name="Bloem J."/>
            <person name="Labutti K."/>
            <person name="Salamov A."/>
            <person name="Andreopoulos B."/>
            <person name="Baker S."/>
            <person name="Barry K."/>
            <person name="Bills G."/>
            <person name="Bluhm B."/>
            <person name="Cannon C."/>
            <person name="Castanera R."/>
            <person name="Culley D."/>
            <person name="Daum C."/>
            <person name="Ezra D."/>
            <person name="Gonzalez J."/>
            <person name="Henrissat B."/>
            <person name="Kuo A."/>
            <person name="Liang C."/>
            <person name="Lipzen A."/>
            <person name="Lutzoni F."/>
            <person name="Magnuson J."/>
            <person name="Mondo S."/>
            <person name="Nolan M."/>
            <person name="Ohm R."/>
            <person name="Pangilinan J."/>
            <person name="Park H.-J."/>
            <person name="Ramirez L."/>
            <person name="Alfaro M."/>
            <person name="Sun H."/>
            <person name="Tritt A."/>
            <person name="Yoshinaga Y."/>
            <person name="Zwiers L.-H."/>
            <person name="Turgeon B."/>
            <person name="Goodwin S."/>
            <person name="Spatafora J."/>
            <person name="Crous P."/>
            <person name="Grigoriev I."/>
        </authorList>
    </citation>
    <scope>NUCLEOTIDE SEQUENCE</scope>
    <source>
        <strain evidence="6">CBS 130266</strain>
    </source>
</reference>
<evidence type="ECO:0000256" key="1">
    <source>
        <dbReference type="ARBA" id="ARBA00004496"/>
    </source>
</evidence>
<dbReference type="PANTHER" id="PTHR45994:SF1">
    <property type="entry name" value="FI21225P1"/>
    <property type="match status" value="1"/>
</dbReference>
<dbReference type="PANTHER" id="PTHR45994">
    <property type="entry name" value="FI21225P1"/>
    <property type="match status" value="1"/>
</dbReference>
<dbReference type="InterPro" id="IPR000225">
    <property type="entry name" value="Armadillo"/>
</dbReference>
<dbReference type="Gene3D" id="1.25.10.10">
    <property type="entry name" value="Leucine-rich Repeat Variant"/>
    <property type="match status" value="1"/>
</dbReference>